<comment type="similarity">
    <text evidence="1">Belongs to the GcvT family. CAF17/IBA57 subfamily.</text>
</comment>
<sequence length="393" mass="45059">NEEEELCEGASELRGIAKLEHAQKLDFHAFLAHHVMHRLHLWHHQESFESGNNGNTSTVWLHGDDTLISSKRSKTTIKDVSGVWGDDVNNLWWSRLIPNPTANKITASELVLKEGLDEIGCRDRRYPGGLRIVLPFEKKKPPLPSHFTQLSPEEYTIRRILHGVPEGIIDFPSGEALPLQSNFDYMDGIDFRKGCYLGQELTFRTYHTDVTRKRILSVQFYASNDARPDRLSIDRTIENLNVHPGSVIYSSKDTKRKELGKIRVTRCNVGLSLFRLTADLIVMGGDNKKLRNMTLVSPFLLEVYEREQELYSSDWYRHACKFAKDWVTSDKSPLILEMFKGSITGLRQRILDHNLASDAELKQIEKDARSYIEEAKQKALKDDFPSSSELFTD</sequence>
<dbReference type="PANTHER" id="PTHR22602">
    <property type="entry name" value="TRANSFERASE CAF17, MITOCHONDRIAL-RELATED"/>
    <property type="match status" value="1"/>
</dbReference>
<protein>
    <submittedName>
        <fullName evidence="2">4347_t:CDS:1</fullName>
    </submittedName>
</protein>
<comment type="caution">
    <text evidence="2">The sequence shown here is derived from an EMBL/GenBank/DDBJ whole genome shotgun (WGS) entry which is preliminary data.</text>
</comment>
<evidence type="ECO:0000256" key="1">
    <source>
        <dbReference type="ARBA" id="ARBA00093447"/>
    </source>
</evidence>
<feature type="non-terminal residue" evidence="2">
    <location>
        <position position="1"/>
    </location>
</feature>
<proteinExistence type="inferred from homology"/>
<dbReference type="OrthoDB" id="191995at2759"/>
<organism evidence="2 3">
    <name type="scientific">Paraglomus occultum</name>
    <dbReference type="NCBI Taxonomy" id="144539"/>
    <lineage>
        <taxon>Eukaryota</taxon>
        <taxon>Fungi</taxon>
        <taxon>Fungi incertae sedis</taxon>
        <taxon>Mucoromycota</taxon>
        <taxon>Glomeromycotina</taxon>
        <taxon>Glomeromycetes</taxon>
        <taxon>Paraglomerales</taxon>
        <taxon>Paraglomeraceae</taxon>
        <taxon>Paraglomus</taxon>
    </lineage>
</organism>
<dbReference type="SUPFAM" id="SSF103025">
    <property type="entry name" value="Folate-binding domain"/>
    <property type="match status" value="1"/>
</dbReference>
<dbReference type="InterPro" id="IPR017703">
    <property type="entry name" value="YgfZ/GCV_T_CS"/>
</dbReference>
<dbReference type="EMBL" id="CAJVPJ010002384">
    <property type="protein sequence ID" value="CAG8620010.1"/>
    <property type="molecule type" value="Genomic_DNA"/>
</dbReference>
<reference evidence="2" key="1">
    <citation type="submission" date="2021-06" db="EMBL/GenBank/DDBJ databases">
        <authorList>
            <person name="Kallberg Y."/>
            <person name="Tangrot J."/>
            <person name="Rosling A."/>
        </authorList>
    </citation>
    <scope>NUCLEOTIDE SEQUENCE</scope>
    <source>
        <strain evidence="2">IA702</strain>
    </source>
</reference>
<dbReference type="Gene3D" id="3.40.50.970">
    <property type="match status" value="1"/>
</dbReference>
<evidence type="ECO:0000313" key="3">
    <source>
        <dbReference type="Proteomes" id="UP000789572"/>
    </source>
</evidence>
<dbReference type="GO" id="GO:0016226">
    <property type="term" value="P:iron-sulfur cluster assembly"/>
    <property type="evidence" value="ECO:0007669"/>
    <property type="project" value="TreeGrafter"/>
</dbReference>
<dbReference type="Gene3D" id="2.40.30.160">
    <property type="match status" value="1"/>
</dbReference>
<dbReference type="Proteomes" id="UP000789572">
    <property type="component" value="Unassembled WGS sequence"/>
</dbReference>
<feature type="non-terminal residue" evidence="2">
    <location>
        <position position="393"/>
    </location>
</feature>
<keyword evidence="3" id="KW-1185">Reference proteome</keyword>
<name>A0A9N9D2H5_9GLOM</name>
<evidence type="ECO:0000313" key="2">
    <source>
        <dbReference type="EMBL" id="CAG8620010.1"/>
    </source>
</evidence>
<dbReference type="GO" id="GO:0005759">
    <property type="term" value="C:mitochondrial matrix"/>
    <property type="evidence" value="ECO:0007669"/>
    <property type="project" value="TreeGrafter"/>
</dbReference>
<dbReference type="InterPro" id="IPR045179">
    <property type="entry name" value="YgfZ/GcvT"/>
</dbReference>
<dbReference type="AlphaFoldDB" id="A0A9N9D2H5"/>
<dbReference type="PANTHER" id="PTHR22602:SF0">
    <property type="entry name" value="TRANSFERASE CAF17, MITOCHONDRIAL-RELATED"/>
    <property type="match status" value="1"/>
</dbReference>
<dbReference type="SUPFAM" id="SSF52518">
    <property type="entry name" value="Thiamin diphosphate-binding fold (THDP-binding)"/>
    <property type="match status" value="1"/>
</dbReference>
<dbReference type="InterPro" id="IPR029061">
    <property type="entry name" value="THDP-binding"/>
</dbReference>
<accession>A0A9N9D2H5</accession>
<dbReference type="NCBIfam" id="TIGR03317">
    <property type="entry name" value="ygfZ_signature"/>
    <property type="match status" value="1"/>
</dbReference>
<gene>
    <name evidence="2" type="ORF">POCULU_LOCUS8371</name>
</gene>